<gene>
    <name evidence="1" type="ORF">NOF55_14255</name>
</gene>
<accession>A0AAE3SVM2</accession>
<dbReference type="InterPro" id="IPR007729">
    <property type="entry name" value="DGOK"/>
</dbReference>
<comment type="caution">
    <text evidence="1">The sequence shown here is derived from an EMBL/GenBank/DDBJ whole genome shotgun (WGS) entry which is preliminary data.</text>
</comment>
<dbReference type="SUPFAM" id="SSF53067">
    <property type="entry name" value="Actin-like ATPase domain"/>
    <property type="match status" value="1"/>
</dbReference>
<dbReference type="GO" id="GO:0008671">
    <property type="term" value="F:2-dehydro-3-deoxygalactonokinase activity"/>
    <property type="evidence" value="ECO:0007669"/>
    <property type="project" value="InterPro"/>
</dbReference>
<dbReference type="InterPro" id="IPR042258">
    <property type="entry name" value="DGOK_N"/>
</dbReference>
<dbReference type="AlphaFoldDB" id="A0AAE3SVM2"/>
<dbReference type="InterPro" id="IPR042257">
    <property type="entry name" value="DGOK_C"/>
</dbReference>
<dbReference type="Pfam" id="PF05035">
    <property type="entry name" value="DGOK"/>
    <property type="match status" value="1"/>
</dbReference>
<protein>
    <submittedName>
        <fullName evidence="1">2-dehydro-3-deoxygalactonokinase</fullName>
    </submittedName>
</protein>
<dbReference type="Proteomes" id="UP001208771">
    <property type="component" value="Unassembled WGS sequence"/>
</dbReference>
<dbReference type="InterPro" id="IPR043129">
    <property type="entry name" value="ATPase_NBD"/>
</dbReference>
<proteinExistence type="predicted"/>
<dbReference type="RefSeq" id="WP_306412054.1">
    <property type="nucleotide sequence ID" value="NZ_JANFPI010000004.1"/>
</dbReference>
<dbReference type="Gene3D" id="3.30.420.310">
    <property type="entry name" value="2-keto-3-deoxy-galactonokinase, C-terminal domain"/>
    <property type="match status" value="1"/>
</dbReference>
<organism evidence="1 2">
    <name type="scientific">Ectorhizobium quercum</name>
    <dbReference type="NCBI Taxonomy" id="2965071"/>
    <lineage>
        <taxon>Bacteria</taxon>
        <taxon>Pseudomonadati</taxon>
        <taxon>Pseudomonadota</taxon>
        <taxon>Alphaproteobacteria</taxon>
        <taxon>Hyphomicrobiales</taxon>
        <taxon>Rhizobiaceae</taxon>
        <taxon>Ectorhizobium</taxon>
    </lineage>
</organism>
<keyword evidence="2" id="KW-1185">Reference proteome</keyword>
<dbReference type="EMBL" id="JANFPI010000004">
    <property type="protein sequence ID" value="MCX8998272.1"/>
    <property type="molecule type" value="Genomic_DNA"/>
</dbReference>
<dbReference type="GO" id="GO:0034194">
    <property type="term" value="P:D-galactonate catabolic process"/>
    <property type="evidence" value="ECO:0007669"/>
    <property type="project" value="InterPro"/>
</dbReference>
<evidence type="ECO:0000313" key="1">
    <source>
        <dbReference type="EMBL" id="MCX8998272.1"/>
    </source>
</evidence>
<sequence>MTYAFRIAADWGTSNLRVFALDEGGGVLAEASSDDGMGRLTPAQYEPALMALIGGWLDPARVTPVLVCGMAGARQGWIEAAYRAVPCAPVGGPFARPKVESPLIEVFIVPGLSQAEPADVMRGEETQIAGVLAGRPGFSGVVCLPGTHSKWAVIREGRVERFLTLMTGELFALLSAQSVLRHGMADDGEGMDTDAFAAAVRETATEPAGFAASLFRLRAENLLEGLAPRAARSRLSGLLIGIEMASARALWQDEPTLIVGTGPLGRLYATALTQLGASAEAVSGEAMALAGLTRAFANIEEDKS</sequence>
<name>A0AAE3SVM2_9HYPH</name>
<evidence type="ECO:0000313" key="2">
    <source>
        <dbReference type="Proteomes" id="UP001208771"/>
    </source>
</evidence>
<dbReference type="Gene3D" id="3.30.420.300">
    <property type="entry name" value="2-keto-3-deoxy-galactonokinase, substrate binding domain"/>
    <property type="match status" value="1"/>
</dbReference>
<reference evidence="1" key="1">
    <citation type="submission" date="2022-07" db="EMBL/GenBank/DDBJ databases">
        <title>Ectorhizobium quercum gen.nov., sp. nov.</title>
        <authorList>
            <person name="Ma T."/>
            <person name="Li Y."/>
        </authorList>
    </citation>
    <scope>NUCLEOTIDE SEQUENCE</scope>
    <source>
        <strain evidence="1">BDR2-2</strain>
    </source>
</reference>